<keyword evidence="3 6" id="KW-0808">Transferase</keyword>
<dbReference type="GO" id="GO:0008757">
    <property type="term" value="F:S-adenosylmethionine-dependent methyltransferase activity"/>
    <property type="evidence" value="ECO:0007669"/>
    <property type="project" value="InterPro"/>
</dbReference>
<comment type="similarity">
    <text evidence="1">Belongs to the methyltransferase superfamily.</text>
</comment>
<feature type="region of interest" description="Disordered" evidence="4">
    <location>
        <begin position="183"/>
        <end position="219"/>
    </location>
</feature>
<evidence type="ECO:0000313" key="9">
    <source>
        <dbReference type="Proteomes" id="UP001330827"/>
    </source>
</evidence>
<evidence type="ECO:0000256" key="4">
    <source>
        <dbReference type="SAM" id="MobiDB-lite"/>
    </source>
</evidence>
<dbReference type="EMBL" id="CP109114">
    <property type="protein sequence ID" value="WSC15033.1"/>
    <property type="molecule type" value="Genomic_DNA"/>
</dbReference>
<dbReference type="Proteomes" id="UP001330827">
    <property type="component" value="Chromosome"/>
</dbReference>
<dbReference type="CDD" id="cd02440">
    <property type="entry name" value="AdoMet_MTases"/>
    <property type="match status" value="1"/>
</dbReference>
<dbReference type="RefSeq" id="WP_145764158.1">
    <property type="nucleotide sequence ID" value="NZ_CP109114.1"/>
</dbReference>
<dbReference type="AlphaFoldDB" id="A0A561UX40"/>
<proteinExistence type="inferred from homology"/>
<dbReference type="PANTHER" id="PTHR44942:SF4">
    <property type="entry name" value="METHYLTRANSFERASE TYPE 11 DOMAIN-CONTAINING PROTEIN"/>
    <property type="match status" value="1"/>
</dbReference>
<dbReference type="InterPro" id="IPR013216">
    <property type="entry name" value="Methyltransf_11"/>
</dbReference>
<dbReference type="Proteomes" id="UP000318186">
    <property type="component" value="Unassembled WGS sequence"/>
</dbReference>
<dbReference type="PANTHER" id="PTHR44942">
    <property type="entry name" value="METHYLTRANSF_11 DOMAIN-CONTAINING PROTEIN"/>
    <property type="match status" value="1"/>
</dbReference>
<protein>
    <submittedName>
        <fullName evidence="7">Class I SAM-dependent methyltransferase</fullName>
    </submittedName>
    <submittedName>
        <fullName evidence="6">Methyltransferase family protein</fullName>
    </submittedName>
</protein>
<feature type="compositionally biased region" description="Polar residues" evidence="4">
    <location>
        <begin position="1"/>
        <end position="11"/>
    </location>
</feature>
<sequence length="291" mass="31499">MAATDTPNIPDSSPSARPSPAPPRALSFDRAAAQYGTARPGYPDALLDAVEELADRPLRGSRTLDIGAGTGISTRRLHDRGARVVAVEPGPGMAAELRRTLPDVPLVRGDGNRLPFAAASADLITYAQSWHWTDPTRSAPEAMRVLRPGGALALWWNVADDTVPWIAEQDARLRRFFGAEARTKAGPEAHTEAAPAPATPKRTEVTGAHGSPAHGHDLPPELTFVHRRVPWTRRVPLATHLANLGSHSAFLILGDEPVRRFLSEEREHLAPHFPDGTVEETYVVDLNVAIR</sequence>
<dbReference type="OrthoDB" id="9797252at2"/>
<dbReference type="InterPro" id="IPR029063">
    <property type="entry name" value="SAM-dependent_MTases_sf"/>
</dbReference>
<dbReference type="Pfam" id="PF08241">
    <property type="entry name" value="Methyltransf_11"/>
    <property type="match status" value="1"/>
</dbReference>
<evidence type="ECO:0000313" key="7">
    <source>
        <dbReference type="EMBL" id="WSC15033.1"/>
    </source>
</evidence>
<dbReference type="SUPFAM" id="SSF53335">
    <property type="entry name" value="S-adenosyl-L-methionine-dependent methyltransferases"/>
    <property type="match status" value="1"/>
</dbReference>
<reference evidence="7 9" key="2">
    <citation type="submission" date="2022-10" db="EMBL/GenBank/DDBJ databases">
        <title>The complete genomes of actinobacterial strains from the NBC collection.</title>
        <authorList>
            <person name="Joergensen T.S."/>
            <person name="Alvarez Arevalo M."/>
            <person name="Sterndorff E.B."/>
            <person name="Faurdal D."/>
            <person name="Vuksanovic O."/>
            <person name="Mourched A.-S."/>
            <person name="Charusanti P."/>
            <person name="Shaw S."/>
            <person name="Blin K."/>
            <person name="Weber T."/>
        </authorList>
    </citation>
    <scope>NUCLEOTIDE SEQUENCE [LARGE SCALE GENOMIC DNA]</scope>
    <source>
        <strain evidence="7 9">NBC 01769</strain>
    </source>
</reference>
<evidence type="ECO:0000256" key="2">
    <source>
        <dbReference type="ARBA" id="ARBA00022603"/>
    </source>
</evidence>
<evidence type="ECO:0000256" key="3">
    <source>
        <dbReference type="ARBA" id="ARBA00022679"/>
    </source>
</evidence>
<evidence type="ECO:0000256" key="1">
    <source>
        <dbReference type="ARBA" id="ARBA00008361"/>
    </source>
</evidence>
<dbReference type="GO" id="GO:0032259">
    <property type="term" value="P:methylation"/>
    <property type="evidence" value="ECO:0007669"/>
    <property type="project" value="UniProtKB-KW"/>
</dbReference>
<dbReference type="EMBL" id="VIWW01000001">
    <property type="protein sequence ID" value="TWG03933.1"/>
    <property type="molecule type" value="Genomic_DNA"/>
</dbReference>
<feature type="domain" description="Methyltransferase type 11" evidence="5">
    <location>
        <begin position="64"/>
        <end position="153"/>
    </location>
</feature>
<keyword evidence="9" id="KW-1185">Reference proteome</keyword>
<reference evidence="6 8" key="1">
    <citation type="submission" date="2019-06" db="EMBL/GenBank/DDBJ databases">
        <title>Sequencing the genomes of 1000 actinobacteria strains.</title>
        <authorList>
            <person name="Klenk H.-P."/>
        </authorList>
    </citation>
    <scope>NUCLEOTIDE SEQUENCE [LARGE SCALE GENOMIC DNA]</scope>
    <source>
        <strain evidence="6 8">DSM 42059</strain>
    </source>
</reference>
<gene>
    <name evidence="6" type="ORF">FHX80_112374</name>
    <name evidence="7" type="ORF">OIE64_20810</name>
</gene>
<dbReference type="Gene3D" id="3.40.50.150">
    <property type="entry name" value="Vaccinia Virus protein VP39"/>
    <property type="match status" value="1"/>
</dbReference>
<organism evidence="6 8">
    <name type="scientific">Streptomyces brevispora</name>
    <dbReference type="NCBI Taxonomy" id="887462"/>
    <lineage>
        <taxon>Bacteria</taxon>
        <taxon>Bacillati</taxon>
        <taxon>Actinomycetota</taxon>
        <taxon>Actinomycetes</taxon>
        <taxon>Kitasatosporales</taxon>
        <taxon>Streptomycetaceae</taxon>
        <taxon>Streptomyces</taxon>
    </lineage>
</organism>
<evidence type="ECO:0000259" key="5">
    <source>
        <dbReference type="Pfam" id="PF08241"/>
    </source>
</evidence>
<feature type="region of interest" description="Disordered" evidence="4">
    <location>
        <begin position="1"/>
        <end position="25"/>
    </location>
</feature>
<name>A0A561UX40_9ACTN</name>
<evidence type="ECO:0000313" key="6">
    <source>
        <dbReference type="EMBL" id="TWG03933.1"/>
    </source>
</evidence>
<evidence type="ECO:0000313" key="8">
    <source>
        <dbReference type="Proteomes" id="UP000318186"/>
    </source>
</evidence>
<keyword evidence="2 6" id="KW-0489">Methyltransferase</keyword>
<dbReference type="InterPro" id="IPR051052">
    <property type="entry name" value="Diverse_substrate_MTase"/>
</dbReference>
<accession>A0A561UX40</accession>